<evidence type="ECO:0000256" key="2">
    <source>
        <dbReference type="ARBA" id="ARBA00022747"/>
    </source>
</evidence>
<dbReference type="Proteomes" id="UP000786183">
    <property type="component" value="Unassembled WGS sequence"/>
</dbReference>
<name>A0ABS7WSM1_9BACT</name>
<evidence type="ECO:0000256" key="3">
    <source>
        <dbReference type="ARBA" id="ARBA00023125"/>
    </source>
</evidence>
<dbReference type="SUPFAM" id="SSF116734">
    <property type="entry name" value="DNA methylase specificity domain"/>
    <property type="match status" value="1"/>
</dbReference>
<keyword evidence="5" id="KW-0378">Hydrolase</keyword>
<evidence type="ECO:0000256" key="1">
    <source>
        <dbReference type="ARBA" id="ARBA00010923"/>
    </source>
</evidence>
<dbReference type="EMBL" id="JACGBB010000014">
    <property type="protein sequence ID" value="MBZ7987752.1"/>
    <property type="molecule type" value="Genomic_DNA"/>
</dbReference>
<organism evidence="5 6">
    <name type="scientific">Campylobacter canadensis</name>
    <dbReference type="NCBI Taxonomy" id="449520"/>
    <lineage>
        <taxon>Bacteria</taxon>
        <taxon>Pseudomonadati</taxon>
        <taxon>Campylobacterota</taxon>
        <taxon>Epsilonproteobacteria</taxon>
        <taxon>Campylobacterales</taxon>
        <taxon>Campylobacteraceae</taxon>
        <taxon>Campylobacter</taxon>
    </lineage>
</organism>
<keyword evidence="2" id="KW-0680">Restriction system</keyword>
<dbReference type="Gene3D" id="3.90.220.20">
    <property type="entry name" value="DNA methylase specificity domains"/>
    <property type="match status" value="1"/>
</dbReference>
<evidence type="ECO:0000313" key="6">
    <source>
        <dbReference type="Proteomes" id="UP000786183"/>
    </source>
</evidence>
<protein>
    <submittedName>
        <fullName evidence="5">Restriction endonuclease subunit S</fullName>
    </submittedName>
</protein>
<evidence type="ECO:0000313" key="5">
    <source>
        <dbReference type="EMBL" id="MBZ7987752.1"/>
    </source>
</evidence>
<sequence length="161" mass="18233">MNELLSGKTRFANFTTPWQEVKLADICDIQKGQQLNKLNLQENGKFSVINGGIEPSGYYDEFNTQENTITISEGGNLCGYVNFLTTKFWSGGHCYTLQNVKIDNKFLYFYFKYQEKDIMKLRLGSGLPNIQKGSISAVIIKYPSLEEKKIGEVLSACDECL</sequence>
<keyword evidence="5" id="KW-0540">Nuclease</keyword>
<dbReference type="RefSeq" id="WP_224325426.1">
    <property type="nucleotide sequence ID" value="NZ_JACGBB010000014.1"/>
</dbReference>
<keyword evidence="5" id="KW-0255">Endonuclease</keyword>
<dbReference type="CDD" id="cd17291">
    <property type="entry name" value="RMtype1_S_MgeORF438P-TRD-CR_like"/>
    <property type="match status" value="1"/>
</dbReference>
<dbReference type="InterPro" id="IPR052021">
    <property type="entry name" value="Type-I_RS_S_subunit"/>
</dbReference>
<dbReference type="PANTHER" id="PTHR30408:SF13">
    <property type="entry name" value="TYPE I RESTRICTION ENZYME HINDI SPECIFICITY SUBUNIT"/>
    <property type="match status" value="1"/>
</dbReference>
<comment type="similarity">
    <text evidence="1">Belongs to the type-I restriction system S methylase family.</text>
</comment>
<keyword evidence="6" id="KW-1185">Reference proteome</keyword>
<dbReference type="InterPro" id="IPR044946">
    <property type="entry name" value="Restrct_endonuc_typeI_TRD_sf"/>
</dbReference>
<dbReference type="PANTHER" id="PTHR30408">
    <property type="entry name" value="TYPE-1 RESTRICTION ENZYME ECOKI SPECIFICITY PROTEIN"/>
    <property type="match status" value="1"/>
</dbReference>
<dbReference type="GO" id="GO:0004519">
    <property type="term" value="F:endonuclease activity"/>
    <property type="evidence" value="ECO:0007669"/>
    <property type="project" value="UniProtKB-KW"/>
</dbReference>
<accession>A0ABS7WSM1</accession>
<dbReference type="InterPro" id="IPR000055">
    <property type="entry name" value="Restrct_endonuc_typeI_TRD"/>
</dbReference>
<dbReference type="Pfam" id="PF01420">
    <property type="entry name" value="Methylase_S"/>
    <property type="match status" value="1"/>
</dbReference>
<feature type="domain" description="Type I restriction modification DNA specificity" evidence="4">
    <location>
        <begin position="17"/>
        <end position="159"/>
    </location>
</feature>
<evidence type="ECO:0000259" key="4">
    <source>
        <dbReference type="Pfam" id="PF01420"/>
    </source>
</evidence>
<reference evidence="5 6" key="1">
    <citation type="submission" date="2020-07" db="EMBL/GenBank/DDBJ databases">
        <title>Transfer of Campylobacter canadensis to the novel genus Avispirillum gen. nov., that also includes two novel species recovered from migratory waterfowl: Avispirillum anseris sp. nov. and Avispirillum brantae sp. nov.</title>
        <authorList>
            <person name="Miller W.G."/>
            <person name="Chapman M.H."/>
            <person name="Yee E."/>
            <person name="Inglis G.D."/>
        </authorList>
    </citation>
    <scope>NUCLEOTIDE SEQUENCE [LARGE SCALE GENOMIC DNA]</scope>
    <source>
        <strain evidence="5 6">L283</strain>
    </source>
</reference>
<comment type="caution">
    <text evidence="5">The sequence shown here is derived from an EMBL/GenBank/DDBJ whole genome shotgun (WGS) entry which is preliminary data.</text>
</comment>
<gene>
    <name evidence="5" type="ORF">AVCANL283_06510</name>
</gene>
<proteinExistence type="inferred from homology"/>
<keyword evidence="3" id="KW-0238">DNA-binding</keyword>